<evidence type="ECO:0008006" key="4">
    <source>
        <dbReference type="Google" id="ProtNLM"/>
    </source>
</evidence>
<accession>A0A2T0KHR0</accession>
<evidence type="ECO:0000313" key="3">
    <source>
        <dbReference type="Proteomes" id="UP000239415"/>
    </source>
</evidence>
<evidence type="ECO:0000256" key="1">
    <source>
        <dbReference type="SAM" id="MobiDB-lite"/>
    </source>
</evidence>
<proteinExistence type="predicted"/>
<feature type="region of interest" description="Disordered" evidence="1">
    <location>
        <begin position="1"/>
        <end position="21"/>
    </location>
</feature>
<dbReference type="Proteomes" id="UP000239415">
    <property type="component" value="Unassembled WGS sequence"/>
</dbReference>
<gene>
    <name evidence="2" type="ORF">CLV67_104502</name>
</gene>
<dbReference type="AlphaFoldDB" id="A0A2T0KHR0"/>
<feature type="compositionally biased region" description="Polar residues" evidence="1">
    <location>
        <begin position="1"/>
        <end position="10"/>
    </location>
</feature>
<comment type="caution">
    <text evidence="2">The sequence shown here is derived from an EMBL/GenBank/DDBJ whole genome shotgun (WGS) entry which is preliminary data.</text>
</comment>
<organism evidence="2 3">
    <name type="scientific">Actinoplanes italicus</name>
    <dbReference type="NCBI Taxonomy" id="113567"/>
    <lineage>
        <taxon>Bacteria</taxon>
        <taxon>Bacillati</taxon>
        <taxon>Actinomycetota</taxon>
        <taxon>Actinomycetes</taxon>
        <taxon>Micromonosporales</taxon>
        <taxon>Micromonosporaceae</taxon>
        <taxon>Actinoplanes</taxon>
    </lineage>
</organism>
<protein>
    <recommendedName>
        <fullName evidence="4">WD40 repeat protein</fullName>
    </recommendedName>
</protein>
<evidence type="ECO:0000313" key="2">
    <source>
        <dbReference type="EMBL" id="PRX22974.1"/>
    </source>
</evidence>
<sequence length="349" mass="36845">MLVASCTGSASGKERAGAPPLTSAPAAQHYAFADDSHLMIATGDRIVHRIPAANVAGIDWTHDGRYVFALDRPLTGDGADQIIAADVATGETVTRRCDCISAAAVGPSDILFIDRQGRANRLDLSDRSSKAEPASFTMPAGLVARQVFDGAGDVLPLLATASADFDNTSGALYEYTAAGTARLLRDLPQVYDLSMIVARETSSGVQYLYSAIEVQGDCAHPGPVFLTDPVTRESVPTDVTVIREGPAGNGTDVGLSDAWWGADGSLYGRLQSWICSPEGGTPVTPAQVFKLAGNRWVTHDPQALTFRDLRSGERLVVSTDSTLYLETGGTRARIAEDVTLVEPQPPAGR</sequence>
<name>A0A2T0KHR0_9ACTN</name>
<reference evidence="2 3" key="1">
    <citation type="submission" date="2018-03" db="EMBL/GenBank/DDBJ databases">
        <title>Genomic Encyclopedia of Archaeal and Bacterial Type Strains, Phase II (KMG-II): from individual species to whole genera.</title>
        <authorList>
            <person name="Goeker M."/>
        </authorList>
    </citation>
    <scope>NUCLEOTIDE SEQUENCE [LARGE SCALE GENOMIC DNA]</scope>
    <source>
        <strain evidence="2 3">DSM 43146</strain>
    </source>
</reference>
<keyword evidence="3" id="KW-1185">Reference proteome</keyword>
<dbReference type="EMBL" id="PVMZ01000004">
    <property type="protein sequence ID" value="PRX22974.1"/>
    <property type="molecule type" value="Genomic_DNA"/>
</dbReference>
<dbReference type="SUPFAM" id="SSF82171">
    <property type="entry name" value="DPP6 N-terminal domain-like"/>
    <property type="match status" value="1"/>
</dbReference>